<organism evidence="1 2">
    <name type="scientific">Grifola frondosa</name>
    <name type="common">Maitake</name>
    <name type="synonym">Polyporus frondosus</name>
    <dbReference type="NCBI Taxonomy" id="5627"/>
    <lineage>
        <taxon>Eukaryota</taxon>
        <taxon>Fungi</taxon>
        <taxon>Dikarya</taxon>
        <taxon>Basidiomycota</taxon>
        <taxon>Agaricomycotina</taxon>
        <taxon>Agaricomycetes</taxon>
        <taxon>Polyporales</taxon>
        <taxon>Grifolaceae</taxon>
        <taxon>Grifola</taxon>
    </lineage>
</organism>
<sequence>MFKSPVLVATDMFIPGASALNAHTARPRHWAASAFLSVLGTVRFLAFLCLHVVQLCGRVPSQPLLPLYTSKPRCSTSWISNRDLSFFSQEFRAALSTLHLTRRLALPGFLPCAAGFARRYASPSSLASIDAILNVSTRLLTSLKTELVQTGKIIAVETIDGVGVVTIQVGNTDTRPVQLPMMSVFPAST</sequence>
<keyword evidence="2" id="KW-1185">Reference proteome</keyword>
<dbReference type="Proteomes" id="UP000092993">
    <property type="component" value="Unassembled WGS sequence"/>
</dbReference>
<gene>
    <name evidence="1" type="ORF">A0H81_01423</name>
</gene>
<accession>A0A1C7MQM8</accession>
<reference evidence="1 2" key="1">
    <citation type="submission" date="2016-03" db="EMBL/GenBank/DDBJ databases">
        <title>Whole genome sequencing of Grifola frondosa 9006-11.</title>
        <authorList>
            <person name="Min B."/>
            <person name="Park H."/>
            <person name="Kim J.-G."/>
            <person name="Cho H."/>
            <person name="Oh Y.-L."/>
            <person name="Kong W.-S."/>
            <person name="Choi I.-G."/>
        </authorList>
    </citation>
    <scope>NUCLEOTIDE SEQUENCE [LARGE SCALE GENOMIC DNA]</scope>
    <source>
        <strain evidence="1 2">9006-11</strain>
    </source>
</reference>
<proteinExistence type="predicted"/>
<dbReference type="EMBL" id="LUGG01000001">
    <property type="protein sequence ID" value="OBZ79170.1"/>
    <property type="molecule type" value="Genomic_DNA"/>
</dbReference>
<evidence type="ECO:0000313" key="1">
    <source>
        <dbReference type="EMBL" id="OBZ79170.1"/>
    </source>
</evidence>
<protein>
    <submittedName>
        <fullName evidence="1">Uncharacterized protein</fullName>
    </submittedName>
</protein>
<comment type="caution">
    <text evidence="1">The sequence shown here is derived from an EMBL/GenBank/DDBJ whole genome shotgun (WGS) entry which is preliminary data.</text>
</comment>
<name>A0A1C7MQM8_GRIFR</name>
<dbReference type="AlphaFoldDB" id="A0A1C7MQM8"/>
<evidence type="ECO:0000313" key="2">
    <source>
        <dbReference type="Proteomes" id="UP000092993"/>
    </source>
</evidence>